<evidence type="ECO:0000256" key="1">
    <source>
        <dbReference type="ARBA" id="ARBA00006271"/>
    </source>
</evidence>
<dbReference type="EMBL" id="AEXM01000012">
    <property type="protein sequence ID" value="EGC82488.1"/>
    <property type="molecule type" value="Genomic_DNA"/>
</dbReference>
<dbReference type="Gene3D" id="1.10.1420.10">
    <property type="match status" value="2"/>
</dbReference>
<dbReference type="GO" id="GO:0140664">
    <property type="term" value="F:ATP-dependent DNA damage sensor activity"/>
    <property type="evidence" value="ECO:0007669"/>
    <property type="project" value="InterPro"/>
</dbReference>
<dbReference type="InterPro" id="IPR000432">
    <property type="entry name" value="DNA_mismatch_repair_MutS_C"/>
</dbReference>
<evidence type="ECO:0000256" key="3">
    <source>
        <dbReference type="ARBA" id="ARBA00022741"/>
    </source>
</evidence>
<evidence type="ECO:0000256" key="2">
    <source>
        <dbReference type="ARBA" id="ARBA00021982"/>
    </source>
</evidence>
<evidence type="ECO:0000313" key="13">
    <source>
        <dbReference type="Proteomes" id="UP000005286"/>
    </source>
</evidence>
<sequence length="868" mass="98516">MKNNFNYDKLTPMLKHYVDVKNDFKDSILLYRVGDFYETFFDDAIITSKVLSLTLTGKECGHNKKAPMCGVPHHVIDNYAYKLVKHGYKVALCDQIEDPKEAKGLVKRAITRVITPGTITDMESLNKKENNYLLSLFQNKYGLSLSYCDISTGKLVTLEIRGMSSSIGRRAIDQIEKINPSEILINSDYDDNVLKSYFNDNEVFVNYIQNPKDYKSRAKLIEDHLGIANLKKISDLRLSIISLANLIDYIYKYHKDNLTHINNIEILEINNYMQLEASTRKNLELHRNLNNNTKENSLLSILDKADTVMGSRMINEYLERPLIDKVQIEKRLDIVETLLNDSILSTNISNYLSDIYDLERLVAKISYKRANARDLISIKNSIYNIPKLKEILVNHDDQNIKNIGINIPDIDFIYDLIDISIVSDPPIAITEGGMIRKGYDKSLDELKELSSSAQSKLIEYENSEKKATGIKNYKIVYNKNNGYSIEITKSNLDKVPSSYVRKQTLKNQERYTTETLEEISELILGGKDKINNLEYEIFKKVRDEILKNTIKLQALAKMIANIDTLNTFAKIARDNAYVRPEIRTDNLIKIKDSRHPVIENNLNENEFIPNDTDIGEDDNLIQIITGPNMAGKSTYMRQMAIIIILAQMGSFVPATSAQISICDQVFTRIGASDNISKGESTFMLEMNEVSSILKNSTENSFVILDEVGRGTSSDDGLSIAMAIVEYLSKKKKVKTVFATHFHELTIMENELDNVKNLKIEILEENNNLVFLRKIKKGKSDRSYGIEVAKLSGLPDEVIENAKLIMDKLGSEDVFDADKKAGVSESITEISDNKITDLKKDASVVDVNNLTPIEAMNELNKLLIKIGEL</sequence>
<evidence type="ECO:0000256" key="4">
    <source>
        <dbReference type="ARBA" id="ARBA00022763"/>
    </source>
</evidence>
<proteinExistence type="inferred from homology"/>
<dbReference type="STRING" id="879305.HMPREF9290_1386"/>
<dbReference type="FunFam" id="3.40.1170.10:FF:000001">
    <property type="entry name" value="DNA mismatch repair protein MutS"/>
    <property type="match status" value="1"/>
</dbReference>
<dbReference type="FunFam" id="3.40.50.300:FF:000870">
    <property type="entry name" value="MutS protein homolog 4"/>
    <property type="match status" value="1"/>
</dbReference>
<dbReference type="Pfam" id="PF00488">
    <property type="entry name" value="MutS_V"/>
    <property type="match status" value="1"/>
</dbReference>
<dbReference type="PIRSF" id="PIRSF037677">
    <property type="entry name" value="DNA_mis_repair_Msh6"/>
    <property type="match status" value="1"/>
</dbReference>
<gene>
    <name evidence="9 12" type="primary">mutS</name>
    <name evidence="12" type="ORF">HMPREF9290_1386</name>
</gene>
<name>F0GUG5_9FIRM</name>
<dbReference type="GO" id="GO:0030983">
    <property type="term" value="F:mismatched DNA binding"/>
    <property type="evidence" value="ECO:0007669"/>
    <property type="project" value="InterPro"/>
</dbReference>
<protein>
    <recommendedName>
        <fullName evidence="2 9">DNA mismatch repair protein MutS</fullName>
    </recommendedName>
</protein>
<dbReference type="PANTHER" id="PTHR11361:SF34">
    <property type="entry name" value="DNA MISMATCH REPAIR PROTEIN MSH1, MITOCHONDRIAL"/>
    <property type="match status" value="1"/>
</dbReference>
<dbReference type="AlphaFoldDB" id="F0GUG5"/>
<dbReference type="SMART" id="SM00534">
    <property type="entry name" value="MUTSac"/>
    <property type="match status" value="1"/>
</dbReference>
<dbReference type="SUPFAM" id="SSF53150">
    <property type="entry name" value="DNA repair protein MutS, domain II"/>
    <property type="match status" value="1"/>
</dbReference>
<dbReference type="InterPro" id="IPR036678">
    <property type="entry name" value="MutS_con_dom_sf"/>
</dbReference>
<dbReference type="PATRIC" id="fig|879305.3.peg.446"/>
<dbReference type="eggNOG" id="COG0249">
    <property type="taxonomic scope" value="Bacteria"/>
</dbReference>
<dbReference type="FunFam" id="1.10.1420.10:FF:000001">
    <property type="entry name" value="DNA mismatch repair protein MutS"/>
    <property type="match status" value="1"/>
</dbReference>
<feature type="binding site" evidence="9">
    <location>
        <begin position="626"/>
        <end position="633"/>
    </location>
    <ligand>
        <name>ATP</name>
        <dbReference type="ChEBI" id="CHEBI:30616"/>
    </ligand>
</feature>
<dbReference type="Gene3D" id="3.30.420.110">
    <property type="entry name" value="MutS, connector domain"/>
    <property type="match status" value="1"/>
</dbReference>
<dbReference type="PANTHER" id="PTHR11361">
    <property type="entry name" value="DNA MISMATCH REPAIR PROTEIN MUTS FAMILY MEMBER"/>
    <property type="match status" value="1"/>
</dbReference>
<dbReference type="InterPro" id="IPR007860">
    <property type="entry name" value="DNA_mmatch_repair_MutS_con_dom"/>
</dbReference>
<dbReference type="Gene3D" id="3.40.50.300">
    <property type="entry name" value="P-loop containing nucleotide triphosphate hydrolases"/>
    <property type="match status" value="1"/>
</dbReference>
<dbReference type="GO" id="GO:0003684">
    <property type="term" value="F:damaged DNA binding"/>
    <property type="evidence" value="ECO:0007669"/>
    <property type="project" value="UniProtKB-UniRule"/>
</dbReference>
<dbReference type="CDD" id="cd03284">
    <property type="entry name" value="ABC_MutS1"/>
    <property type="match status" value="1"/>
</dbReference>
<evidence type="ECO:0000259" key="11">
    <source>
        <dbReference type="PROSITE" id="PS00486"/>
    </source>
</evidence>
<keyword evidence="13" id="KW-1185">Reference proteome</keyword>
<dbReference type="Pfam" id="PF05192">
    <property type="entry name" value="MutS_III"/>
    <property type="match status" value="1"/>
</dbReference>
<dbReference type="SUPFAM" id="SSF48334">
    <property type="entry name" value="DNA repair protein MutS, domain III"/>
    <property type="match status" value="1"/>
</dbReference>
<dbReference type="InterPro" id="IPR036187">
    <property type="entry name" value="DNA_mismatch_repair_MutS_sf"/>
</dbReference>
<dbReference type="Pfam" id="PF05188">
    <property type="entry name" value="MutS_II"/>
    <property type="match status" value="1"/>
</dbReference>
<dbReference type="GO" id="GO:0006298">
    <property type="term" value="P:mismatch repair"/>
    <property type="evidence" value="ECO:0007669"/>
    <property type="project" value="UniProtKB-UniRule"/>
</dbReference>
<feature type="domain" description="DNA mismatch repair proteins mutS family" evidence="11">
    <location>
        <begin position="700"/>
        <end position="716"/>
    </location>
</feature>
<evidence type="ECO:0000256" key="9">
    <source>
        <dbReference type="HAMAP-Rule" id="MF_00096"/>
    </source>
</evidence>
<evidence type="ECO:0000256" key="10">
    <source>
        <dbReference type="RuleBase" id="RU003756"/>
    </source>
</evidence>
<evidence type="ECO:0000256" key="6">
    <source>
        <dbReference type="ARBA" id="ARBA00023125"/>
    </source>
</evidence>
<dbReference type="InterPro" id="IPR045076">
    <property type="entry name" value="MutS"/>
</dbReference>
<keyword evidence="6 9" id="KW-0238">DNA-binding</keyword>
<dbReference type="Pfam" id="PF05190">
    <property type="entry name" value="MutS_IV"/>
    <property type="match status" value="1"/>
</dbReference>
<dbReference type="NCBIfam" id="TIGR01070">
    <property type="entry name" value="mutS1"/>
    <property type="match status" value="1"/>
</dbReference>
<dbReference type="InterPro" id="IPR017261">
    <property type="entry name" value="DNA_mismatch_repair_MutS/MSH"/>
</dbReference>
<evidence type="ECO:0000256" key="5">
    <source>
        <dbReference type="ARBA" id="ARBA00022840"/>
    </source>
</evidence>
<dbReference type="Gene3D" id="3.40.1170.10">
    <property type="entry name" value="DNA repair protein MutS, domain I"/>
    <property type="match status" value="1"/>
</dbReference>
<dbReference type="SMART" id="SM00533">
    <property type="entry name" value="MUTSd"/>
    <property type="match status" value="1"/>
</dbReference>
<dbReference type="GO" id="GO:0005829">
    <property type="term" value="C:cytosol"/>
    <property type="evidence" value="ECO:0007669"/>
    <property type="project" value="TreeGrafter"/>
</dbReference>
<organism evidence="12 13">
    <name type="scientific">Anaerococcus prevotii ACS-065-V-Col13</name>
    <dbReference type="NCBI Taxonomy" id="879305"/>
    <lineage>
        <taxon>Bacteria</taxon>
        <taxon>Bacillati</taxon>
        <taxon>Bacillota</taxon>
        <taxon>Tissierellia</taxon>
        <taxon>Tissierellales</taxon>
        <taxon>Peptoniphilaceae</taxon>
        <taxon>Anaerococcus</taxon>
    </lineage>
</organism>
<dbReference type="InterPro" id="IPR005748">
    <property type="entry name" value="DNA_mismatch_repair_MutS"/>
</dbReference>
<dbReference type="Pfam" id="PF01624">
    <property type="entry name" value="MutS_I"/>
    <property type="match status" value="1"/>
</dbReference>
<dbReference type="InterPro" id="IPR007696">
    <property type="entry name" value="DNA_mismatch_repair_MutS_core"/>
</dbReference>
<keyword evidence="5 9" id="KW-0067">ATP-binding</keyword>
<accession>F0GUG5</accession>
<dbReference type="GO" id="GO:0005524">
    <property type="term" value="F:ATP binding"/>
    <property type="evidence" value="ECO:0007669"/>
    <property type="project" value="UniProtKB-UniRule"/>
</dbReference>
<dbReference type="InterPro" id="IPR027417">
    <property type="entry name" value="P-loop_NTPase"/>
</dbReference>
<evidence type="ECO:0000256" key="8">
    <source>
        <dbReference type="ARBA" id="ARBA00024647"/>
    </source>
</evidence>
<evidence type="ECO:0000313" key="12">
    <source>
        <dbReference type="EMBL" id="EGC82488.1"/>
    </source>
</evidence>
<comment type="caution">
    <text evidence="12">The sequence shown here is derived from an EMBL/GenBank/DDBJ whole genome shotgun (WGS) entry which is preliminary data.</text>
</comment>
<dbReference type="RefSeq" id="WP_004834365.1">
    <property type="nucleotide sequence ID" value="NZ_AEXM01000012.1"/>
</dbReference>
<dbReference type="InterPro" id="IPR016151">
    <property type="entry name" value="DNA_mismatch_repair_MutS_N"/>
</dbReference>
<dbReference type="InterPro" id="IPR007695">
    <property type="entry name" value="DNA_mismatch_repair_MutS-lik_N"/>
</dbReference>
<comment type="function">
    <text evidence="8 9">This protein is involved in the repair of mismatches in DNA. It is possible that it carries out the mismatch recognition step. This protein has a weak ATPase activity.</text>
</comment>
<dbReference type="InterPro" id="IPR007861">
    <property type="entry name" value="DNA_mismatch_repair_MutS_clamp"/>
</dbReference>
<dbReference type="NCBIfam" id="NF003810">
    <property type="entry name" value="PRK05399.1"/>
    <property type="match status" value="1"/>
</dbReference>
<dbReference type="HAMAP" id="MF_00096">
    <property type="entry name" value="MutS"/>
    <property type="match status" value="1"/>
</dbReference>
<comment type="similarity">
    <text evidence="1 9 10">Belongs to the DNA mismatch repair MutS family.</text>
</comment>
<keyword evidence="3 9" id="KW-0547">Nucleotide-binding</keyword>
<dbReference type="SUPFAM" id="SSF55271">
    <property type="entry name" value="DNA repair protein MutS, domain I"/>
    <property type="match status" value="1"/>
</dbReference>
<keyword evidence="4 9" id="KW-0227">DNA damage</keyword>
<dbReference type="SUPFAM" id="SSF52540">
    <property type="entry name" value="P-loop containing nucleoside triphosphate hydrolases"/>
    <property type="match status" value="1"/>
</dbReference>
<dbReference type="PROSITE" id="PS00486">
    <property type="entry name" value="DNA_MISMATCH_REPAIR_2"/>
    <property type="match status" value="1"/>
</dbReference>
<dbReference type="Proteomes" id="UP000005286">
    <property type="component" value="Unassembled WGS sequence"/>
</dbReference>
<reference evidence="12 13" key="1">
    <citation type="submission" date="2011-01" db="EMBL/GenBank/DDBJ databases">
        <authorList>
            <person name="Durkin A.S."/>
            <person name="Madupu R."/>
            <person name="Torralba M."/>
            <person name="Gillis M."/>
            <person name="Methe B."/>
            <person name="Sutton G."/>
            <person name="Nelson K.E."/>
        </authorList>
    </citation>
    <scope>NUCLEOTIDE SEQUENCE [LARGE SCALE GENOMIC DNA]</scope>
    <source>
        <strain evidence="12 13">ACS-065-V-Col13</strain>
    </source>
</reference>
<evidence type="ECO:0000256" key="7">
    <source>
        <dbReference type="ARBA" id="ARBA00023204"/>
    </source>
</evidence>
<keyword evidence="7 9" id="KW-0234">DNA repair</keyword>